<dbReference type="RefSeq" id="WP_130566500.1">
    <property type="nucleotide sequence ID" value="NZ_SHLY01000002.1"/>
</dbReference>
<dbReference type="PROSITE" id="PS00713">
    <property type="entry name" value="NA_DICARBOXYL_SYMP_1"/>
    <property type="match status" value="1"/>
</dbReference>
<feature type="transmembrane region" description="Helical" evidence="8">
    <location>
        <begin position="290"/>
        <end position="316"/>
    </location>
</feature>
<keyword evidence="4 8" id="KW-0812">Transmembrane</keyword>
<sequence length="422" mass="44690">MSSPALAVYRSIPFWQKVLAGFVLGATVGLLLPEFAVQLKPLGDLFINAIRMLVVPLVFCSLVMAVTSLGDDNRLGRIGIKTVGLFLLTAVIASALGLLIGSMMNFSAELSLTASSVRERDIPPFAQVLVDVVPRNPIAAMAEGNILQVLLFAVLVGVAINQVGDKAEPVKRFLHSGAEVMYQITRMVLALTPYGVFGLIAWMLGSFGLDSLLPLAKFVVAIYIACLIHIVLVYGTAVQLFGGISIRQFFKAVFPAQLVAYASASSYGTLPVSTRCVTEGLDVSRQYASFVLPMGATINMDGCGGIYPAIAAIFIAQIYGIPLGWIDYGIIMATATLASIGTAGVPGTAMVMLTVTLNAVGLPLEGIAFVAAIDRIIDMMRTATNVTGDMMVARVIGYREGLLVTNEPTTTINEQSATNEAN</sequence>
<accession>A0ABY1WRM6</accession>
<evidence type="ECO:0000256" key="7">
    <source>
        <dbReference type="ARBA" id="ARBA00023136"/>
    </source>
</evidence>
<dbReference type="InterPro" id="IPR001991">
    <property type="entry name" value="Na-dicarboxylate_symporter"/>
</dbReference>
<dbReference type="Proteomes" id="UP000292544">
    <property type="component" value="Unassembled WGS sequence"/>
</dbReference>
<evidence type="ECO:0000256" key="5">
    <source>
        <dbReference type="ARBA" id="ARBA00022847"/>
    </source>
</evidence>
<dbReference type="PRINTS" id="PR00173">
    <property type="entry name" value="EDTRNSPORT"/>
</dbReference>
<keyword evidence="3" id="KW-1003">Cell membrane</keyword>
<protein>
    <submittedName>
        <fullName evidence="9">Dicarboxylate/amino acid:cation symporter</fullName>
    </submittedName>
</protein>
<evidence type="ECO:0000256" key="8">
    <source>
        <dbReference type="SAM" id="Phobius"/>
    </source>
</evidence>
<feature type="transmembrane region" description="Helical" evidence="8">
    <location>
        <begin position="146"/>
        <end position="163"/>
    </location>
</feature>
<proteinExistence type="predicted"/>
<dbReference type="SUPFAM" id="SSF118215">
    <property type="entry name" value="Proton glutamate symport protein"/>
    <property type="match status" value="1"/>
</dbReference>
<evidence type="ECO:0000313" key="9">
    <source>
        <dbReference type="EMBL" id="TAA47378.1"/>
    </source>
</evidence>
<feature type="transmembrane region" description="Helical" evidence="8">
    <location>
        <begin position="12"/>
        <end position="33"/>
    </location>
</feature>
<name>A0ABY1WRM6_9GAMM</name>
<dbReference type="Pfam" id="PF00375">
    <property type="entry name" value="SDF"/>
    <property type="match status" value="1"/>
</dbReference>
<feature type="transmembrane region" description="Helical" evidence="8">
    <location>
        <begin position="78"/>
        <end position="100"/>
    </location>
</feature>
<dbReference type="InterPro" id="IPR018107">
    <property type="entry name" value="Na-dicarboxylate_symporter_CS"/>
</dbReference>
<dbReference type="InterPro" id="IPR036458">
    <property type="entry name" value="Na:dicarbo_symporter_sf"/>
</dbReference>
<evidence type="ECO:0000256" key="6">
    <source>
        <dbReference type="ARBA" id="ARBA00022989"/>
    </source>
</evidence>
<dbReference type="PANTHER" id="PTHR42865">
    <property type="entry name" value="PROTON/GLUTAMATE-ASPARTATE SYMPORTER"/>
    <property type="match status" value="1"/>
</dbReference>
<comment type="subcellular location">
    <subcellularLocation>
        <location evidence="1">Cell membrane</location>
        <topology evidence="1">Multi-pass membrane protein</topology>
    </subcellularLocation>
</comment>
<dbReference type="EMBL" id="SHLY01000002">
    <property type="protein sequence ID" value="TAA47378.1"/>
    <property type="molecule type" value="Genomic_DNA"/>
</dbReference>
<keyword evidence="5" id="KW-0769">Symport</keyword>
<comment type="caution">
    <text evidence="9">The sequence shown here is derived from an EMBL/GenBank/DDBJ whole genome shotgun (WGS) entry which is preliminary data.</text>
</comment>
<evidence type="ECO:0000256" key="3">
    <source>
        <dbReference type="ARBA" id="ARBA00022475"/>
    </source>
</evidence>
<dbReference type="Gene3D" id="1.10.3860.10">
    <property type="entry name" value="Sodium:dicarboxylate symporter"/>
    <property type="match status" value="1"/>
</dbReference>
<feature type="transmembrane region" description="Helical" evidence="8">
    <location>
        <begin position="351"/>
        <end position="373"/>
    </location>
</feature>
<evidence type="ECO:0000313" key="10">
    <source>
        <dbReference type="Proteomes" id="UP000292544"/>
    </source>
</evidence>
<keyword evidence="2" id="KW-0813">Transport</keyword>
<feature type="transmembrane region" description="Helical" evidence="8">
    <location>
        <begin position="216"/>
        <end position="237"/>
    </location>
</feature>
<evidence type="ECO:0000256" key="2">
    <source>
        <dbReference type="ARBA" id="ARBA00022448"/>
    </source>
</evidence>
<feature type="transmembrane region" description="Helical" evidence="8">
    <location>
        <begin position="184"/>
        <end position="204"/>
    </location>
</feature>
<organism evidence="9 10">
    <name type="scientific">Corallincola spongiicola</name>
    <dbReference type="NCBI Taxonomy" id="2520508"/>
    <lineage>
        <taxon>Bacteria</taxon>
        <taxon>Pseudomonadati</taxon>
        <taxon>Pseudomonadota</taxon>
        <taxon>Gammaproteobacteria</taxon>
        <taxon>Alteromonadales</taxon>
        <taxon>Psychromonadaceae</taxon>
        <taxon>Corallincola</taxon>
    </lineage>
</organism>
<feature type="transmembrane region" description="Helical" evidence="8">
    <location>
        <begin position="45"/>
        <end position="66"/>
    </location>
</feature>
<keyword evidence="10" id="KW-1185">Reference proteome</keyword>
<dbReference type="PANTHER" id="PTHR42865:SF7">
    <property type="entry name" value="PROTON_GLUTAMATE-ASPARTATE SYMPORTER"/>
    <property type="match status" value="1"/>
</dbReference>
<keyword evidence="7 8" id="KW-0472">Membrane</keyword>
<gene>
    <name evidence="9" type="ORF">EXY25_09110</name>
</gene>
<evidence type="ECO:0000256" key="1">
    <source>
        <dbReference type="ARBA" id="ARBA00004651"/>
    </source>
</evidence>
<reference evidence="10" key="1">
    <citation type="submission" date="2019-02" db="EMBL/GenBank/DDBJ databases">
        <title>Draft genome sequence of Muricauda sp. 176CP4-71.</title>
        <authorList>
            <person name="Park J.-S."/>
        </authorList>
    </citation>
    <scope>NUCLEOTIDE SEQUENCE [LARGE SCALE GENOMIC DNA]</scope>
    <source>
        <strain evidence="10">176GS2-150</strain>
    </source>
</reference>
<keyword evidence="6 8" id="KW-1133">Transmembrane helix</keyword>
<evidence type="ECO:0000256" key="4">
    <source>
        <dbReference type="ARBA" id="ARBA00022692"/>
    </source>
</evidence>